<organism evidence="4 5">
    <name type="scientific">Patella caerulea</name>
    <name type="common">Rayed Mediterranean limpet</name>
    <dbReference type="NCBI Taxonomy" id="87958"/>
    <lineage>
        <taxon>Eukaryota</taxon>
        <taxon>Metazoa</taxon>
        <taxon>Spiralia</taxon>
        <taxon>Lophotrochozoa</taxon>
        <taxon>Mollusca</taxon>
        <taxon>Gastropoda</taxon>
        <taxon>Patellogastropoda</taxon>
        <taxon>Patelloidea</taxon>
        <taxon>Patellidae</taxon>
        <taxon>Patella</taxon>
    </lineage>
</organism>
<feature type="coiled-coil region" evidence="2">
    <location>
        <begin position="188"/>
        <end position="345"/>
    </location>
</feature>
<sequence length="948" mass="112202">MDINSGEKTKSVMFETDSVDETCREIERESARIQLEMGRERRANSPTRISNRPEYTSPSPVKTSTMPSSELLSVTEDDDEKQAIEREVKLLREALHCSRLELRECQTNLKETREKAENARTQLMLTEFKRNNADKDLTRLTEELEKQKNQNQTFDHQLQGKLKDVQEFRSLGMTVPEVINMKEEYNKLKMKSRNYETVELERDELVRQLNLGKDDLFHEQKQARIHKEELQLELESITSQLEEVQSCRDELQQALSQLQSNYSRLEMEKNDILQKKSQEFDVLSNSRRCYDKEMVDLQQEVHESKIKMADLQERNSEKDELNLKLKDQNIELQQLLAKEEESREVILQDHKRLLLNFRKETDSAMMQLRESLFLEKQTALENLRDEIENDRRESVKRNDEKLAQILTENAKIISSKNDEITQIQTLLTNQEDERRQMEQKLQEEIQRQVSQAVTRERNLLETEKDWAIRRERDNLITENNRKVEEMSAILQQERNMKEDLQQQIKNTQKELEEQRNHNRQASKDKMVAVARAKEMMREQTNGEIERIKDKVKEDNKREIEELKETVKNLEEEIQKLRSDKQQLCRVEREVNSTLDRTERTVINEINEECRRSASVLGISPRKVHLASFRAESPVAMGGSPTSSKYRTPVTSSLANLRACNEELRTHLYELKQELDSQKSLYNKSQKDKEDSLENLKRKLEKEKSSELDQLKERLVREHITQMNRLANQYISEGNHSLPTEKTPNFWKNNLRDESPEFYIKRYEQEINKDRAKHGVDRCPSPEFKHINDLQQDEINRLEREIQKLALHRGNRKPPRPKRDIKTVDGDKLSRQTTVDYQPIHSNNFYTGSVPDLTNPDLYRQVPLRARLSAERESMAISLSERIKMDEQQAPDPELTQIFTKPNQKMSEMNKLQNTLTSQNKELMELERAYNQLNRNYDHRSQSPSLHFR</sequence>
<gene>
    <name evidence="4" type="ORF">SNE40_003796</name>
</gene>
<feature type="region of interest" description="Disordered" evidence="3">
    <location>
        <begin position="33"/>
        <end position="80"/>
    </location>
</feature>
<evidence type="ECO:0000256" key="3">
    <source>
        <dbReference type="SAM" id="MobiDB-lite"/>
    </source>
</evidence>
<feature type="compositionally biased region" description="Polar residues" evidence="3">
    <location>
        <begin position="44"/>
        <end position="72"/>
    </location>
</feature>
<dbReference type="PANTHER" id="PTHR23160">
    <property type="entry name" value="SYNAPTONEMAL COMPLEX PROTEIN-RELATED"/>
    <property type="match status" value="1"/>
</dbReference>
<evidence type="ECO:0000313" key="5">
    <source>
        <dbReference type="Proteomes" id="UP001347796"/>
    </source>
</evidence>
<feature type="region of interest" description="Disordered" evidence="3">
    <location>
        <begin position="1"/>
        <end position="21"/>
    </location>
</feature>
<accession>A0AAN8Q181</accession>
<dbReference type="PANTHER" id="PTHR23160:SF19">
    <property type="entry name" value="MYOSIN HEAVY CHAIN-RELATED PROTEIN"/>
    <property type="match status" value="1"/>
</dbReference>
<evidence type="ECO:0000256" key="2">
    <source>
        <dbReference type="SAM" id="Coils"/>
    </source>
</evidence>
<feature type="coiled-coil region" evidence="2">
    <location>
        <begin position="483"/>
        <end position="586"/>
    </location>
</feature>
<keyword evidence="1 2" id="KW-0175">Coiled coil</keyword>
<dbReference type="EMBL" id="JAZGQO010000002">
    <property type="protein sequence ID" value="KAK6192304.1"/>
    <property type="molecule type" value="Genomic_DNA"/>
</dbReference>
<feature type="coiled-coil region" evidence="2">
    <location>
        <begin position="908"/>
        <end position="942"/>
    </location>
</feature>
<comment type="caution">
    <text evidence="4">The sequence shown here is derived from an EMBL/GenBank/DDBJ whole genome shotgun (WGS) entry which is preliminary data.</text>
</comment>
<protein>
    <submittedName>
        <fullName evidence="4">Uncharacterized protein</fullName>
    </submittedName>
</protein>
<evidence type="ECO:0000313" key="4">
    <source>
        <dbReference type="EMBL" id="KAK6192304.1"/>
    </source>
</evidence>
<name>A0AAN8Q181_PATCE</name>
<evidence type="ECO:0000256" key="1">
    <source>
        <dbReference type="ARBA" id="ARBA00023054"/>
    </source>
</evidence>
<dbReference type="AlphaFoldDB" id="A0AAN8Q181"/>
<keyword evidence="5" id="KW-1185">Reference proteome</keyword>
<reference evidence="4 5" key="1">
    <citation type="submission" date="2024-01" db="EMBL/GenBank/DDBJ databases">
        <title>The genome of the rayed Mediterranean limpet Patella caerulea (Linnaeus, 1758).</title>
        <authorList>
            <person name="Anh-Thu Weber A."/>
            <person name="Halstead-Nussloch G."/>
        </authorList>
    </citation>
    <scope>NUCLEOTIDE SEQUENCE [LARGE SCALE GENOMIC DNA]</scope>
    <source>
        <strain evidence="4">AATW-2023a</strain>
        <tissue evidence="4">Whole specimen</tissue>
    </source>
</reference>
<feature type="region of interest" description="Disordered" evidence="3">
    <location>
        <begin position="679"/>
        <end position="703"/>
    </location>
</feature>
<dbReference type="Proteomes" id="UP001347796">
    <property type="component" value="Unassembled WGS sequence"/>
</dbReference>
<feature type="coiled-coil region" evidence="2">
    <location>
        <begin position="373"/>
        <end position="447"/>
    </location>
</feature>
<proteinExistence type="predicted"/>
<feature type="compositionally biased region" description="Basic and acidic residues" evidence="3">
    <location>
        <begin position="33"/>
        <end position="43"/>
    </location>
</feature>
<feature type="compositionally biased region" description="Basic and acidic residues" evidence="3">
    <location>
        <begin position="1"/>
        <end position="10"/>
    </location>
</feature>
<feature type="compositionally biased region" description="Basic and acidic residues" evidence="3">
    <location>
        <begin position="684"/>
        <end position="703"/>
    </location>
</feature>